<name>A0ABU1IW52_9BACL</name>
<dbReference type="RefSeq" id="WP_188773675.1">
    <property type="nucleotide sequence ID" value="NZ_BMMB01000001.1"/>
</dbReference>
<keyword evidence="2" id="KW-1185">Reference proteome</keyword>
<evidence type="ECO:0000313" key="2">
    <source>
        <dbReference type="Proteomes" id="UP001185028"/>
    </source>
</evidence>
<dbReference type="Proteomes" id="UP001185028">
    <property type="component" value="Unassembled WGS sequence"/>
</dbReference>
<dbReference type="EMBL" id="JAVDQH010000004">
    <property type="protein sequence ID" value="MDR6243491.1"/>
    <property type="molecule type" value="Genomic_DNA"/>
</dbReference>
<protein>
    <submittedName>
        <fullName evidence="1">Uncharacterized protein</fullName>
    </submittedName>
</protein>
<sequence length="145" mass="16608">MGYTHYWYRPKEIEPITFVKIKMDFERVLPALTEAGIKLGNGYGLGFPIMNGEMILFNGPGSQGYEGMNFPRILTLHPDDQPNEQGHHFEFCKTDQRPYDLAVTAFLLIAKHHLQDDLIIRSDKGHSNWEAAQKLCEPILNYDVA</sequence>
<comment type="caution">
    <text evidence="1">The sequence shown here is derived from an EMBL/GenBank/DDBJ whole genome shotgun (WGS) entry which is preliminary data.</text>
</comment>
<proteinExistence type="predicted"/>
<accession>A0ABU1IW52</accession>
<evidence type="ECO:0000313" key="1">
    <source>
        <dbReference type="EMBL" id="MDR6243491.1"/>
    </source>
</evidence>
<gene>
    <name evidence="1" type="ORF">JOC58_001378</name>
</gene>
<reference evidence="1 2" key="1">
    <citation type="submission" date="2023-07" db="EMBL/GenBank/DDBJ databases">
        <title>Genomic Encyclopedia of Type Strains, Phase IV (KMG-IV): sequencing the most valuable type-strain genomes for metagenomic binning, comparative biology and taxonomic classification.</title>
        <authorList>
            <person name="Goeker M."/>
        </authorList>
    </citation>
    <scope>NUCLEOTIDE SEQUENCE [LARGE SCALE GENOMIC DNA]</scope>
    <source>
        <strain evidence="1 2">DSM 22170</strain>
    </source>
</reference>
<organism evidence="1 2">
    <name type="scientific">Paenibacillus hunanensis</name>
    <dbReference type="NCBI Taxonomy" id="539262"/>
    <lineage>
        <taxon>Bacteria</taxon>
        <taxon>Bacillati</taxon>
        <taxon>Bacillota</taxon>
        <taxon>Bacilli</taxon>
        <taxon>Bacillales</taxon>
        <taxon>Paenibacillaceae</taxon>
        <taxon>Paenibacillus</taxon>
    </lineage>
</organism>